<reference evidence="2" key="1">
    <citation type="submission" date="2017-02" db="EMBL/GenBank/DDBJ databases">
        <authorList>
            <person name="Varghese N."/>
            <person name="Submissions S."/>
        </authorList>
    </citation>
    <scope>NUCLEOTIDE SEQUENCE [LARGE SCALE GENOMIC DNA]</scope>
    <source>
        <strain evidence="2">R11H</strain>
    </source>
</reference>
<name>A0A1T5DVD8_9SPHN</name>
<evidence type="ECO:0000313" key="2">
    <source>
        <dbReference type="Proteomes" id="UP000190044"/>
    </source>
</evidence>
<accession>A0A1T5DVD8</accession>
<keyword evidence="2" id="KW-1185">Reference proteome</keyword>
<sequence>MCAAAYLRQRPLLRDLLLGGRLAEQGLLDVTAIEHYLTRDLAEGDFDYFRLIEIGDIERWVRAVEARVSRGPSFDQRRY</sequence>
<organism evidence="1 2">
    <name type="scientific">Sphingopyxis flava</name>
    <dbReference type="NCBI Taxonomy" id="1507287"/>
    <lineage>
        <taxon>Bacteria</taxon>
        <taxon>Pseudomonadati</taxon>
        <taxon>Pseudomonadota</taxon>
        <taxon>Alphaproteobacteria</taxon>
        <taxon>Sphingomonadales</taxon>
        <taxon>Sphingomonadaceae</taxon>
        <taxon>Sphingopyxis</taxon>
    </lineage>
</organism>
<gene>
    <name evidence="1" type="ORF">SAMN06295937_101671</name>
</gene>
<dbReference type="AlphaFoldDB" id="A0A1T5DVD8"/>
<dbReference type="Proteomes" id="UP000190044">
    <property type="component" value="Unassembled WGS sequence"/>
</dbReference>
<proteinExistence type="predicted"/>
<evidence type="ECO:0000313" key="1">
    <source>
        <dbReference type="EMBL" id="SKB75353.1"/>
    </source>
</evidence>
<protein>
    <submittedName>
        <fullName evidence="1">Uncharacterized protein</fullName>
    </submittedName>
</protein>
<dbReference type="EMBL" id="FUYP01000016">
    <property type="protein sequence ID" value="SKB75353.1"/>
    <property type="molecule type" value="Genomic_DNA"/>
</dbReference>